<evidence type="ECO:0000313" key="3">
    <source>
        <dbReference type="EMBL" id="QDT98829.1"/>
    </source>
</evidence>
<evidence type="ECO:0000313" key="4">
    <source>
        <dbReference type="EMBL" id="QDU11471.1"/>
    </source>
</evidence>
<evidence type="ECO:0000256" key="2">
    <source>
        <dbReference type="SAM" id="Phobius"/>
    </source>
</evidence>
<dbReference type="RefSeq" id="WP_197993063.1">
    <property type="nucleotide sequence ID" value="NZ_CP037422.1"/>
</dbReference>
<keyword evidence="2" id="KW-0812">Transmembrane</keyword>
<dbReference type="EMBL" id="CP037920">
    <property type="protein sequence ID" value="QDT98829.1"/>
    <property type="molecule type" value="Genomic_DNA"/>
</dbReference>
<protein>
    <submittedName>
        <fullName evidence="3">Uncharacterized protein</fullName>
    </submittedName>
</protein>
<evidence type="ECO:0000313" key="5">
    <source>
        <dbReference type="Proteomes" id="UP000318384"/>
    </source>
</evidence>
<dbReference type="Proteomes" id="UP000318384">
    <property type="component" value="Chromosome"/>
</dbReference>
<accession>A0A517X1T7</accession>
<reference evidence="5 6" key="1">
    <citation type="submission" date="2019-03" db="EMBL/GenBank/DDBJ databases">
        <title>Deep-cultivation of Planctomycetes and their phenomic and genomic characterization uncovers novel biology.</title>
        <authorList>
            <person name="Wiegand S."/>
            <person name="Jogler M."/>
            <person name="Boedeker C."/>
            <person name="Pinto D."/>
            <person name="Vollmers J."/>
            <person name="Rivas-Marin E."/>
            <person name="Kohn T."/>
            <person name="Peeters S.H."/>
            <person name="Heuer A."/>
            <person name="Rast P."/>
            <person name="Oberbeckmann S."/>
            <person name="Bunk B."/>
            <person name="Jeske O."/>
            <person name="Meyerdierks A."/>
            <person name="Storesund J.E."/>
            <person name="Kallscheuer N."/>
            <person name="Luecker S."/>
            <person name="Lage O.M."/>
            <person name="Pohl T."/>
            <person name="Merkel B.J."/>
            <person name="Hornburger P."/>
            <person name="Mueller R.-W."/>
            <person name="Bruemmer F."/>
            <person name="Labrenz M."/>
            <person name="Spormann A.M."/>
            <person name="Op den Camp H."/>
            <person name="Overmann J."/>
            <person name="Amann R."/>
            <person name="Jetten M.S.M."/>
            <person name="Mascher T."/>
            <person name="Medema M.H."/>
            <person name="Devos D.P."/>
            <person name="Kaster A.-K."/>
            <person name="Ovreas L."/>
            <person name="Rohde M."/>
            <person name="Galperin M.Y."/>
            <person name="Jogler C."/>
        </authorList>
    </citation>
    <scope>NUCLEOTIDE SEQUENCE [LARGE SCALE GENOMIC DNA]</scope>
    <source>
        <strain evidence="3 6">V144</strain>
        <strain evidence="4 5">V202</strain>
    </source>
</reference>
<sequence length="57" mass="6573">MNEIATGIFFWMLKILGAYLGVMIVLTIILSRWKKKAKQETEEISQSAKKRSSDKLK</sequence>
<dbReference type="KEGG" id="gaw:V144x_43380"/>
<dbReference type="EMBL" id="CP037422">
    <property type="protein sequence ID" value="QDU11471.1"/>
    <property type="molecule type" value="Genomic_DNA"/>
</dbReference>
<keyword evidence="5" id="KW-1185">Reference proteome</keyword>
<keyword evidence="2" id="KW-0472">Membrane</keyword>
<name>A0A517W0Q7_9PLAN</name>
<dbReference type="AlphaFoldDB" id="A0A517W0Q7"/>
<proteinExistence type="predicted"/>
<feature type="region of interest" description="Disordered" evidence="1">
    <location>
        <begin position="37"/>
        <end position="57"/>
    </location>
</feature>
<feature type="transmembrane region" description="Helical" evidence="2">
    <location>
        <begin position="6"/>
        <end position="30"/>
    </location>
</feature>
<gene>
    <name evidence="3" type="ORF">V144x_43380</name>
    <name evidence="4" type="ORF">V202x_48930</name>
</gene>
<dbReference type="Proteomes" id="UP000318704">
    <property type="component" value="Chromosome"/>
</dbReference>
<accession>A0A517W0Q7</accession>
<organism evidence="3 6">
    <name type="scientific">Gimesia aquarii</name>
    <dbReference type="NCBI Taxonomy" id="2527964"/>
    <lineage>
        <taxon>Bacteria</taxon>
        <taxon>Pseudomonadati</taxon>
        <taxon>Planctomycetota</taxon>
        <taxon>Planctomycetia</taxon>
        <taxon>Planctomycetales</taxon>
        <taxon>Planctomycetaceae</taxon>
        <taxon>Gimesia</taxon>
    </lineage>
</organism>
<evidence type="ECO:0000313" key="6">
    <source>
        <dbReference type="Proteomes" id="UP000318704"/>
    </source>
</evidence>
<evidence type="ECO:0000256" key="1">
    <source>
        <dbReference type="SAM" id="MobiDB-lite"/>
    </source>
</evidence>
<keyword evidence="2" id="KW-1133">Transmembrane helix</keyword>